<dbReference type="InterPro" id="IPR024787">
    <property type="entry name" value="EcsC"/>
</dbReference>
<protein>
    <submittedName>
        <fullName evidence="1">EcsC family protein</fullName>
    </submittedName>
</protein>
<accession>A0A6M0QVC3</accession>
<proteinExistence type="predicted"/>
<evidence type="ECO:0000313" key="1">
    <source>
        <dbReference type="EMBL" id="NEY90613.1"/>
    </source>
</evidence>
<comment type="caution">
    <text evidence="1">The sequence shown here is derived from an EMBL/GenBank/DDBJ whole genome shotgun (WGS) entry which is preliminary data.</text>
</comment>
<dbReference type="Pfam" id="PF12787">
    <property type="entry name" value="EcsC"/>
    <property type="match status" value="1"/>
</dbReference>
<sequence length="250" mass="25498">MTQNLPALAAPDLDREIDALARAARRANGPVMALVNRIGGGVERQMAALPPTVRAELERVTAQALMAAHGIAGFGGEAGGRGTLAAAMVTGAAGGAGGLLTSVAELPVTITVILRAIRAEAKRAGFDPSEAGIRAACLEVFAAGSPMAGDDGVNTSFLSARLTVSGPALHKLIATVAPRLAATLGQKLAAQAVPVLGAVSGAALNTAFLRYYREMARIRFQLMRLSVQHGAETVTARFAKASAPPQITES</sequence>
<dbReference type="Proteomes" id="UP000477782">
    <property type="component" value="Unassembled WGS sequence"/>
</dbReference>
<dbReference type="EMBL" id="JAAIVJ010000005">
    <property type="protein sequence ID" value="NEY90613.1"/>
    <property type="molecule type" value="Genomic_DNA"/>
</dbReference>
<dbReference type="PANTHER" id="PTHR41260:SF1">
    <property type="entry name" value="PROTEIN ECSC"/>
    <property type="match status" value="1"/>
</dbReference>
<keyword evidence="2" id="KW-1185">Reference proteome</keyword>
<dbReference type="AlphaFoldDB" id="A0A6M0QVC3"/>
<reference evidence="1 2" key="1">
    <citation type="submission" date="2020-02" db="EMBL/GenBank/DDBJ databases">
        <authorList>
            <person name="Chen W.-M."/>
        </authorList>
    </citation>
    <scope>NUCLEOTIDE SEQUENCE [LARGE SCALE GENOMIC DNA]</scope>
    <source>
        <strain evidence="1 2">KMS-5</strain>
    </source>
</reference>
<dbReference type="PANTHER" id="PTHR41260">
    <property type="entry name" value="PROTEIN ECSC"/>
    <property type="match status" value="1"/>
</dbReference>
<evidence type="ECO:0000313" key="2">
    <source>
        <dbReference type="Proteomes" id="UP000477782"/>
    </source>
</evidence>
<organism evidence="1 2">
    <name type="scientific">Tabrizicola oligotrophica</name>
    <dbReference type="NCBI Taxonomy" id="2710650"/>
    <lineage>
        <taxon>Bacteria</taxon>
        <taxon>Pseudomonadati</taxon>
        <taxon>Pseudomonadota</taxon>
        <taxon>Alphaproteobacteria</taxon>
        <taxon>Rhodobacterales</taxon>
        <taxon>Paracoccaceae</taxon>
        <taxon>Tabrizicola</taxon>
    </lineage>
</organism>
<name>A0A6M0QVC3_9RHOB</name>
<dbReference type="RefSeq" id="WP_164625258.1">
    <property type="nucleotide sequence ID" value="NZ_JAAIVJ010000005.1"/>
</dbReference>
<gene>
    <name evidence="1" type="ORF">G4Z14_09925</name>
</gene>